<sequence>MMANLPSLPTELIEQILRSLDEKELAPIRLISKTLHQKTLRHIGPRLFKVIGTDFSKTSLRRLQDLSNHPDLSLFLQTLQIKHESDGSRLGQGFQWNRVNSLCLQSSNEGVNITKRVVQSLKNCKNIDVFDSNDCDLYYHNDSISQTDCLFILLLAFGEQPPRLTSFQCPPIYTGPPLKQGRYPIMSCSFDIQRTPLQLQVKKGANDWRSNITDLSFDFDRQSEGAERFIHEFWIRWPLFVL</sequence>
<keyword evidence="3" id="KW-1185">Reference proteome</keyword>
<dbReference type="SUPFAM" id="SSF81383">
    <property type="entry name" value="F-box domain"/>
    <property type="match status" value="1"/>
</dbReference>
<protein>
    <recommendedName>
        <fullName evidence="1">F-box domain-containing protein</fullName>
    </recommendedName>
</protein>
<dbReference type="InterPro" id="IPR001810">
    <property type="entry name" value="F-box_dom"/>
</dbReference>
<accession>A0A9P4TW72</accession>
<evidence type="ECO:0000313" key="2">
    <source>
        <dbReference type="EMBL" id="KAF2427175.1"/>
    </source>
</evidence>
<dbReference type="Pfam" id="PF00646">
    <property type="entry name" value="F-box"/>
    <property type="match status" value="1"/>
</dbReference>
<organism evidence="2 3">
    <name type="scientific">Tothia fuscella</name>
    <dbReference type="NCBI Taxonomy" id="1048955"/>
    <lineage>
        <taxon>Eukaryota</taxon>
        <taxon>Fungi</taxon>
        <taxon>Dikarya</taxon>
        <taxon>Ascomycota</taxon>
        <taxon>Pezizomycotina</taxon>
        <taxon>Dothideomycetes</taxon>
        <taxon>Pleosporomycetidae</taxon>
        <taxon>Venturiales</taxon>
        <taxon>Cylindrosympodiaceae</taxon>
        <taxon>Tothia</taxon>
    </lineage>
</organism>
<reference evidence="2" key="1">
    <citation type="journal article" date="2020" name="Stud. Mycol.">
        <title>101 Dothideomycetes genomes: a test case for predicting lifestyles and emergence of pathogens.</title>
        <authorList>
            <person name="Haridas S."/>
            <person name="Albert R."/>
            <person name="Binder M."/>
            <person name="Bloem J."/>
            <person name="Labutti K."/>
            <person name="Salamov A."/>
            <person name="Andreopoulos B."/>
            <person name="Baker S."/>
            <person name="Barry K."/>
            <person name="Bills G."/>
            <person name="Bluhm B."/>
            <person name="Cannon C."/>
            <person name="Castanera R."/>
            <person name="Culley D."/>
            <person name="Daum C."/>
            <person name="Ezra D."/>
            <person name="Gonzalez J."/>
            <person name="Henrissat B."/>
            <person name="Kuo A."/>
            <person name="Liang C."/>
            <person name="Lipzen A."/>
            <person name="Lutzoni F."/>
            <person name="Magnuson J."/>
            <person name="Mondo S."/>
            <person name="Nolan M."/>
            <person name="Ohm R."/>
            <person name="Pangilinan J."/>
            <person name="Park H.-J."/>
            <person name="Ramirez L."/>
            <person name="Alfaro M."/>
            <person name="Sun H."/>
            <person name="Tritt A."/>
            <person name="Yoshinaga Y."/>
            <person name="Zwiers L.-H."/>
            <person name="Turgeon B."/>
            <person name="Goodwin S."/>
            <person name="Spatafora J."/>
            <person name="Crous P."/>
            <person name="Grigoriev I."/>
        </authorList>
    </citation>
    <scope>NUCLEOTIDE SEQUENCE</scope>
    <source>
        <strain evidence="2">CBS 130266</strain>
    </source>
</reference>
<name>A0A9P4TW72_9PEZI</name>
<gene>
    <name evidence="2" type="ORF">EJ08DRAFT_366024</name>
</gene>
<feature type="domain" description="F-box" evidence="1">
    <location>
        <begin position="2"/>
        <end position="51"/>
    </location>
</feature>
<evidence type="ECO:0000313" key="3">
    <source>
        <dbReference type="Proteomes" id="UP000800235"/>
    </source>
</evidence>
<proteinExistence type="predicted"/>
<comment type="caution">
    <text evidence="2">The sequence shown here is derived from an EMBL/GenBank/DDBJ whole genome shotgun (WGS) entry which is preliminary data.</text>
</comment>
<dbReference type="PROSITE" id="PS50181">
    <property type="entry name" value="FBOX"/>
    <property type="match status" value="1"/>
</dbReference>
<evidence type="ECO:0000259" key="1">
    <source>
        <dbReference type="PROSITE" id="PS50181"/>
    </source>
</evidence>
<dbReference type="OrthoDB" id="5279008at2759"/>
<dbReference type="InterPro" id="IPR036047">
    <property type="entry name" value="F-box-like_dom_sf"/>
</dbReference>
<dbReference type="AlphaFoldDB" id="A0A9P4TW72"/>
<dbReference type="Proteomes" id="UP000800235">
    <property type="component" value="Unassembled WGS sequence"/>
</dbReference>
<dbReference type="EMBL" id="MU007062">
    <property type="protein sequence ID" value="KAF2427175.1"/>
    <property type="molecule type" value="Genomic_DNA"/>
</dbReference>